<proteinExistence type="predicted"/>
<gene>
    <name evidence="2" type="ORF">GCM10023215_15660</name>
</gene>
<dbReference type="Pfam" id="PF19583">
    <property type="entry name" value="ODP"/>
    <property type="match status" value="1"/>
</dbReference>
<evidence type="ECO:0000313" key="2">
    <source>
        <dbReference type="EMBL" id="GAA4682503.1"/>
    </source>
</evidence>
<dbReference type="Proteomes" id="UP001500325">
    <property type="component" value="Unassembled WGS sequence"/>
</dbReference>
<dbReference type="InterPro" id="IPR001279">
    <property type="entry name" value="Metallo-B-lactamas"/>
</dbReference>
<accession>A0ABP8W6P9</accession>
<dbReference type="PANTHER" id="PTHR43717">
    <property type="entry name" value="ANAEROBIC NITRIC OXIDE REDUCTASE FLAVORUBREDOXIN"/>
    <property type="match status" value="1"/>
</dbReference>
<comment type="caution">
    <text evidence="2">The sequence shown here is derived from an EMBL/GenBank/DDBJ whole genome shotgun (WGS) entry which is preliminary data.</text>
</comment>
<sequence length="280" mass="30777">MAAPVVHDVRPYPIADETFLISWGIDAPPVGHFPVNSLVIRGREPTVVDTGAPAVRDEWLDAIFTVVEPTDVRWIFLSHDDRDHAGNLLALLAACPNATLLTTWFAIGRMAEEWTTPMNRCRFVNDREPVDIGDRVLVSVRPPVFDNPTTRGAYDPVTQVYWSVDTFATNTPHPMLEADELGDGDFRDGQLLGGRLVAPWHRYLDQGKWDGCVGAVQDLGVAVVAGCHTPVIRGRRVAEAFELCRGLPAVEPWREFDQHDLDGWMAEAGALAEPGAPAAP</sequence>
<evidence type="ECO:0000259" key="1">
    <source>
        <dbReference type="SMART" id="SM00849"/>
    </source>
</evidence>
<dbReference type="PANTHER" id="PTHR43717:SF1">
    <property type="entry name" value="ANAEROBIC NITRIC OXIDE REDUCTASE FLAVORUBREDOXIN"/>
    <property type="match status" value="1"/>
</dbReference>
<dbReference type="RefSeq" id="WP_345379369.1">
    <property type="nucleotide sequence ID" value="NZ_BAABIC010000004.1"/>
</dbReference>
<keyword evidence="3" id="KW-1185">Reference proteome</keyword>
<dbReference type="SUPFAM" id="SSF56281">
    <property type="entry name" value="Metallo-hydrolase/oxidoreductase"/>
    <property type="match status" value="1"/>
</dbReference>
<evidence type="ECO:0000313" key="3">
    <source>
        <dbReference type="Proteomes" id="UP001500325"/>
    </source>
</evidence>
<dbReference type="InterPro" id="IPR036866">
    <property type="entry name" value="RibonucZ/Hydroxyglut_hydro"/>
</dbReference>
<feature type="domain" description="Metallo-beta-lactamase" evidence="1">
    <location>
        <begin position="34"/>
        <end position="201"/>
    </location>
</feature>
<reference evidence="3" key="1">
    <citation type="journal article" date="2019" name="Int. J. Syst. Evol. Microbiol.">
        <title>The Global Catalogue of Microorganisms (GCM) 10K type strain sequencing project: providing services to taxonomists for standard genome sequencing and annotation.</title>
        <authorList>
            <consortium name="The Broad Institute Genomics Platform"/>
            <consortium name="The Broad Institute Genome Sequencing Center for Infectious Disease"/>
            <person name="Wu L."/>
            <person name="Ma J."/>
        </authorList>
    </citation>
    <scope>NUCLEOTIDE SEQUENCE [LARGE SCALE GENOMIC DNA]</scope>
    <source>
        <strain evidence="3">JCM 18055</strain>
    </source>
</reference>
<name>A0ABP8W6P9_9PSEU</name>
<dbReference type="Gene3D" id="3.60.15.10">
    <property type="entry name" value="Ribonuclease Z/Hydroxyacylglutathione hydrolase-like"/>
    <property type="match status" value="1"/>
</dbReference>
<dbReference type="SMART" id="SM00849">
    <property type="entry name" value="Lactamase_B"/>
    <property type="match status" value="1"/>
</dbReference>
<protein>
    <recommendedName>
        <fullName evidence="1">Metallo-beta-lactamase domain-containing protein</fullName>
    </recommendedName>
</protein>
<dbReference type="InterPro" id="IPR045761">
    <property type="entry name" value="ODP_dom"/>
</dbReference>
<organism evidence="2 3">
    <name type="scientific">Pseudonocardia yuanmonensis</name>
    <dbReference type="NCBI Taxonomy" id="1095914"/>
    <lineage>
        <taxon>Bacteria</taxon>
        <taxon>Bacillati</taxon>
        <taxon>Actinomycetota</taxon>
        <taxon>Actinomycetes</taxon>
        <taxon>Pseudonocardiales</taxon>
        <taxon>Pseudonocardiaceae</taxon>
        <taxon>Pseudonocardia</taxon>
    </lineage>
</organism>
<dbReference type="EMBL" id="BAABIC010000004">
    <property type="protein sequence ID" value="GAA4682503.1"/>
    <property type="molecule type" value="Genomic_DNA"/>
</dbReference>